<sequence length="144" mass="15709">MKQILLLSITLMFAFGGITAEAKNPKKATTPTKVVAAEKKVEVYYFHFTRRCKTCMAVEANAQKAVETLYADKVKRGLYTFKGLNLDDASTDAIAKKLGVGGQALLVVSGKNKVDITSKGFMNANDLEKMKEEVKKAVDNVTKG</sequence>
<evidence type="ECO:0000256" key="1">
    <source>
        <dbReference type="SAM" id="SignalP"/>
    </source>
</evidence>
<evidence type="ECO:0000313" key="3">
    <source>
        <dbReference type="Proteomes" id="UP000294830"/>
    </source>
</evidence>
<dbReference type="NCBIfam" id="NF040494">
    <property type="entry name" value="nitrored_ArsF"/>
    <property type="match status" value="1"/>
</dbReference>
<gene>
    <name evidence="2" type="ORF">CLV25_1136</name>
</gene>
<dbReference type="InterPro" id="IPR047698">
    <property type="entry name" value="ArsF-like"/>
</dbReference>
<dbReference type="RefSeq" id="WP_131839908.1">
    <property type="nucleotide sequence ID" value="NZ_SLWB01000013.1"/>
</dbReference>
<reference evidence="2 3" key="1">
    <citation type="submission" date="2019-03" db="EMBL/GenBank/DDBJ databases">
        <title>Genomic Encyclopedia of Archaeal and Bacterial Type Strains, Phase II (KMG-II): from individual species to whole genera.</title>
        <authorList>
            <person name="Goeker M."/>
        </authorList>
    </citation>
    <scope>NUCLEOTIDE SEQUENCE [LARGE SCALE GENOMIC DNA]</scope>
    <source>
        <strain evidence="2 3">RL-C</strain>
    </source>
</reference>
<dbReference type="AlphaFoldDB" id="A0A4R2ECB3"/>
<dbReference type="EMBL" id="SLWB01000013">
    <property type="protein sequence ID" value="TCN64482.1"/>
    <property type="molecule type" value="Genomic_DNA"/>
</dbReference>
<evidence type="ECO:0000313" key="2">
    <source>
        <dbReference type="EMBL" id="TCN64482.1"/>
    </source>
</evidence>
<feature type="signal peptide" evidence="1">
    <location>
        <begin position="1"/>
        <end position="22"/>
    </location>
</feature>
<name>A0A4R2ECB3_9BACT</name>
<keyword evidence="1" id="KW-0732">Signal</keyword>
<dbReference type="OrthoDB" id="5524063at2"/>
<protein>
    <recommendedName>
        <fullName evidence="4">Thioredoxin domain-containing protein</fullName>
    </recommendedName>
</protein>
<dbReference type="Proteomes" id="UP000294830">
    <property type="component" value="Unassembled WGS sequence"/>
</dbReference>
<dbReference type="Gene3D" id="3.40.30.10">
    <property type="entry name" value="Glutaredoxin"/>
    <property type="match status" value="1"/>
</dbReference>
<accession>A0A4R2ECB3</accession>
<proteinExistence type="predicted"/>
<comment type="caution">
    <text evidence="2">The sequence shown here is derived from an EMBL/GenBank/DDBJ whole genome shotgun (WGS) entry which is preliminary data.</text>
</comment>
<feature type="chain" id="PRO_5021032255" description="Thioredoxin domain-containing protein" evidence="1">
    <location>
        <begin position="23"/>
        <end position="144"/>
    </location>
</feature>
<keyword evidence="3" id="KW-1185">Reference proteome</keyword>
<evidence type="ECO:0008006" key="4">
    <source>
        <dbReference type="Google" id="ProtNLM"/>
    </source>
</evidence>
<organism evidence="2 3">
    <name type="scientific">Acetobacteroides hydrogenigenes</name>
    <dbReference type="NCBI Taxonomy" id="979970"/>
    <lineage>
        <taxon>Bacteria</taxon>
        <taxon>Pseudomonadati</taxon>
        <taxon>Bacteroidota</taxon>
        <taxon>Bacteroidia</taxon>
        <taxon>Bacteroidales</taxon>
        <taxon>Rikenellaceae</taxon>
        <taxon>Acetobacteroides</taxon>
    </lineage>
</organism>